<sequence length="272" mass="31740">MKMKKFTLQLLKQHDYNFQLLVNEDNSVPVYSSMEDREVVANASTFNLNMVEVDQIRQSETETLFRLSKEEEVLGWIQPVDSIMIIPKAKQEAKLNGEAQASTPINEALNFNMETIEAHFPKILYSECYAIHQGKVYEGLSSRNRLIGFFLQSSINHIHRVEKDVKIIVDRLQLYEDSRMTKQVAELDHTQRQLFTLTKVVDNEAGVQLEVNERKLWSKKSNIELPDIQQAYIYENADELIIESILNQYQKKLNYNMELSLKVMNAELKKQH</sequence>
<dbReference type="GeneID" id="77844284"/>
<dbReference type="Proteomes" id="UP000527860">
    <property type="component" value="Unassembled WGS sequence"/>
</dbReference>
<accession>A0A0C2HPL5</accession>
<reference evidence="2" key="3">
    <citation type="submission" date="2020-04" db="EMBL/GenBank/DDBJ databases">
        <authorList>
            <person name="Tanveer F."/>
            <person name="Xie Y."/>
            <person name="Shinwari Z.K."/>
        </authorList>
    </citation>
    <scope>NUCLEOTIDE SEQUENCE</scope>
    <source>
        <strain evidence="2">MOSEL-ME25</strain>
    </source>
</reference>
<organism evidence="1 3">
    <name type="scientific">Salinicoccus roseus</name>
    <dbReference type="NCBI Taxonomy" id="45670"/>
    <lineage>
        <taxon>Bacteria</taxon>
        <taxon>Bacillati</taxon>
        <taxon>Bacillota</taxon>
        <taxon>Bacilli</taxon>
        <taxon>Bacillales</taxon>
        <taxon>Staphylococcaceae</taxon>
        <taxon>Salinicoccus</taxon>
    </lineage>
</organism>
<reference evidence="2 4" key="4">
    <citation type="submission" date="2022-12" db="EMBL/GenBank/DDBJ databases">
        <title>Genome analysis and biological profiling of marine Salinicoccus roseus MOSEL-ME25.</title>
        <authorList>
            <person name="Mirza F.T."/>
            <person name="Xie Y."/>
            <person name="Shinwari Z.K."/>
        </authorList>
    </citation>
    <scope>NUCLEOTIDE SEQUENCE [LARGE SCALE GENOMIC DNA]</scope>
    <source>
        <strain evidence="2 4">MOSEL-ME25</strain>
    </source>
</reference>
<keyword evidence="4" id="KW-1185">Reference proteome</keyword>
<reference evidence="1 3" key="1">
    <citation type="submission" date="2015-01" db="EMBL/GenBank/DDBJ databases">
        <title>Genome sequences of high lactate-tolerant strain Salinicoccus roseus W12 with industrial interest.</title>
        <authorList>
            <person name="Wang H."/>
            <person name="Yu B."/>
        </authorList>
    </citation>
    <scope>NUCLEOTIDE SEQUENCE [LARGE SCALE GENOMIC DNA]</scope>
    <source>
        <strain evidence="1 3">W12</strain>
    </source>
</reference>
<evidence type="ECO:0000313" key="3">
    <source>
        <dbReference type="Proteomes" id="UP000031546"/>
    </source>
</evidence>
<dbReference type="Proteomes" id="UP000031546">
    <property type="component" value="Unassembled WGS sequence"/>
</dbReference>
<dbReference type="RefSeq" id="WP_040104915.1">
    <property type="nucleotide sequence ID" value="NZ_JABEVU030000001.1"/>
</dbReference>
<dbReference type="EMBL" id="JXII01000002">
    <property type="protein sequence ID" value="KIH71451.1"/>
    <property type="molecule type" value="Genomic_DNA"/>
</dbReference>
<protein>
    <submittedName>
        <fullName evidence="1">Uncharacterized protein</fullName>
    </submittedName>
</protein>
<name>A0A0C2HPL5_9STAP</name>
<evidence type="ECO:0000313" key="1">
    <source>
        <dbReference type="EMBL" id="KIH71451.1"/>
    </source>
</evidence>
<reference evidence="4" key="2">
    <citation type="submission" date="2020-04" db="EMBL/GenBank/DDBJ databases">
        <title>Genome analysis and biological profiling of marine Cellulosimicrobium funkei MOSEL-ME6.</title>
        <authorList>
            <person name="Tanveer F."/>
            <person name="Xie Y."/>
            <person name="Shinwari Z.K."/>
        </authorList>
    </citation>
    <scope>NUCLEOTIDE SEQUENCE [LARGE SCALE GENOMIC DNA]</scope>
    <source>
        <strain evidence="4">MOSEL-ME25</strain>
    </source>
</reference>
<dbReference type="AlphaFoldDB" id="A0A0C2HPL5"/>
<gene>
    <name evidence="2" type="ORF">F7P68_0003160</name>
    <name evidence="1" type="ORF">SN16_01855</name>
</gene>
<evidence type="ECO:0000313" key="4">
    <source>
        <dbReference type="Proteomes" id="UP000527860"/>
    </source>
</evidence>
<dbReference type="EMBL" id="JABEVU030000001">
    <property type="protein sequence ID" value="MDB0579516.1"/>
    <property type="molecule type" value="Genomic_DNA"/>
</dbReference>
<proteinExistence type="predicted"/>
<comment type="caution">
    <text evidence="1">The sequence shown here is derived from an EMBL/GenBank/DDBJ whole genome shotgun (WGS) entry which is preliminary data.</text>
</comment>
<evidence type="ECO:0000313" key="2">
    <source>
        <dbReference type="EMBL" id="MDB0579516.1"/>
    </source>
</evidence>